<gene>
    <name evidence="1" type="ORF">DILT_LOCUS286</name>
</gene>
<name>A0A3P6P455_DIBLA</name>
<proteinExistence type="predicted"/>
<dbReference type="Proteomes" id="UP000281553">
    <property type="component" value="Unassembled WGS sequence"/>
</dbReference>
<keyword evidence="2" id="KW-1185">Reference proteome</keyword>
<sequence>MKTISGIEIAENKDKAECFSQFIRPVYKIDAWFLRPSAEEPPTGSIGNITLSHVLIRRELGKLKDSKSPGPDQIPLKSLKELVF</sequence>
<dbReference type="EMBL" id="UYRU01001057">
    <property type="protein sequence ID" value="VDK31069.1"/>
    <property type="molecule type" value="Genomic_DNA"/>
</dbReference>
<organism evidence="1 2">
    <name type="scientific">Dibothriocephalus latus</name>
    <name type="common">Fish tapeworm</name>
    <name type="synonym">Diphyllobothrium latum</name>
    <dbReference type="NCBI Taxonomy" id="60516"/>
    <lineage>
        <taxon>Eukaryota</taxon>
        <taxon>Metazoa</taxon>
        <taxon>Spiralia</taxon>
        <taxon>Lophotrochozoa</taxon>
        <taxon>Platyhelminthes</taxon>
        <taxon>Cestoda</taxon>
        <taxon>Eucestoda</taxon>
        <taxon>Diphyllobothriidea</taxon>
        <taxon>Diphyllobothriidae</taxon>
        <taxon>Dibothriocephalus</taxon>
    </lineage>
</organism>
<evidence type="ECO:0000313" key="1">
    <source>
        <dbReference type="EMBL" id="VDK31069.1"/>
    </source>
</evidence>
<accession>A0A3P6P455</accession>
<protein>
    <submittedName>
        <fullName evidence="1">Uncharacterized protein</fullName>
    </submittedName>
</protein>
<dbReference type="AlphaFoldDB" id="A0A3P6P455"/>
<evidence type="ECO:0000313" key="2">
    <source>
        <dbReference type="Proteomes" id="UP000281553"/>
    </source>
</evidence>
<dbReference type="OrthoDB" id="6264139at2759"/>
<reference evidence="1 2" key="1">
    <citation type="submission" date="2018-11" db="EMBL/GenBank/DDBJ databases">
        <authorList>
            <consortium name="Pathogen Informatics"/>
        </authorList>
    </citation>
    <scope>NUCLEOTIDE SEQUENCE [LARGE SCALE GENOMIC DNA]</scope>
</reference>